<dbReference type="PANTHER" id="PTHR39431:SF1">
    <property type="entry name" value="FRPA_C-RELATED PROTEIN"/>
    <property type="match status" value="1"/>
</dbReference>
<dbReference type="Proteomes" id="UP001162780">
    <property type="component" value="Chromosome"/>
</dbReference>
<protein>
    <recommendedName>
        <fullName evidence="4">VCBS repeat-containing protein</fullName>
    </recommendedName>
</protein>
<name>A0ABY7GNY2_9GAMM</name>
<dbReference type="RefSeq" id="WP_255187090.1">
    <property type="nucleotide sequence ID" value="NZ_CP113517.1"/>
</dbReference>
<accession>A0ABY7GNY2</accession>
<evidence type="ECO:0000313" key="3">
    <source>
        <dbReference type="Proteomes" id="UP001162780"/>
    </source>
</evidence>
<reference evidence="2" key="1">
    <citation type="submission" date="2022-11" db="EMBL/GenBank/DDBJ databases">
        <title>Methylomonas rapida sp. nov., Carotenoid-Producing Obligate Methanotrophs with High Growth Characteristics and Biotechnological Potential.</title>
        <authorList>
            <person name="Tikhonova E.N."/>
            <person name="Suleimanov R.Z."/>
            <person name="Miroshnikov K."/>
            <person name="Oshkin I.Y."/>
            <person name="Belova S.E."/>
            <person name="Danilova O.V."/>
            <person name="Ashikhmin A."/>
            <person name="Konopkin A."/>
            <person name="But S.Y."/>
            <person name="Khmelenina V.N."/>
            <person name="Kuznetsov N."/>
            <person name="Pimenov N.V."/>
            <person name="Dedysh S.N."/>
        </authorList>
    </citation>
    <scope>NUCLEOTIDE SEQUENCE</scope>
    <source>
        <strain evidence="2">MP1</strain>
    </source>
</reference>
<proteinExistence type="predicted"/>
<organism evidence="2 3">
    <name type="scientific">Methylomonas rapida</name>
    <dbReference type="NCBI Taxonomy" id="2963939"/>
    <lineage>
        <taxon>Bacteria</taxon>
        <taxon>Pseudomonadati</taxon>
        <taxon>Pseudomonadota</taxon>
        <taxon>Gammaproteobacteria</taxon>
        <taxon>Methylococcales</taxon>
        <taxon>Methylococcaceae</taxon>
        <taxon>Methylomonas</taxon>
    </lineage>
</organism>
<feature type="compositionally biased region" description="Polar residues" evidence="1">
    <location>
        <begin position="15"/>
        <end position="28"/>
    </location>
</feature>
<dbReference type="EMBL" id="CP113517">
    <property type="protein sequence ID" value="WAR46185.1"/>
    <property type="molecule type" value="Genomic_DNA"/>
</dbReference>
<dbReference type="PANTHER" id="PTHR39431">
    <property type="entry name" value="FRPA/C-RELATED PROTEIN"/>
    <property type="match status" value="1"/>
</dbReference>
<evidence type="ECO:0008006" key="4">
    <source>
        <dbReference type="Google" id="ProtNLM"/>
    </source>
</evidence>
<feature type="region of interest" description="Disordered" evidence="1">
    <location>
        <begin position="1"/>
        <end position="45"/>
    </location>
</feature>
<gene>
    <name evidence="2" type="ORF">NM686_006610</name>
</gene>
<sequence length="346" mass="38148">MIIDSAKITMHGQHRQQQQTKRTESLQVWRNPPQNPAENRPPRMASDQVKLSDVAKAAGTQEQELDLEQKVGPKDALAIQIIRRLVKEMTGKELKLFEPEELQGEYAEISYQAPQQPPARQQNSGFGLVYERSVSYQESESTTFNAAGTVTTRDGKTIDFSVSLAMSRSFYTEFSEAIRIGDAAKIDPLVINFDGDAAELGDTLFQFDIDADGALDQIAAFKSNSGMLALDKNQDGKINDGSELFGPKTGNGFQELAAYDEDGNQFIDEADAIYQQLRIWQRHEDGTEQLVALGDKNIGAIYLGHVSTPFQLKGEENRSLGEVASSGVYLSEDGKVGTVQQINFTA</sequence>
<evidence type="ECO:0000256" key="1">
    <source>
        <dbReference type="SAM" id="MobiDB-lite"/>
    </source>
</evidence>
<keyword evidence="3" id="KW-1185">Reference proteome</keyword>
<evidence type="ECO:0000313" key="2">
    <source>
        <dbReference type="EMBL" id="WAR46185.1"/>
    </source>
</evidence>